<keyword evidence="3" id="KW-1185">Reference proteome</keyword>
<keyword evidence="1" id="KW-0812">Transmembrane</keyword>
<keyword evidence="1" id="KW-0472">Membrane</keyword>
<keyword evidence="1" id="KW-1133">Transmembrane helix</keyword>
<sequence>HHLVANAPAQLLVTYNFFALILDTLNFTFVLSVVATIDDKRSTCAQLDIIQDTDILSRECIKKGVLLLKDNDRHRKIKEWSSHVFILFPDRICYLLETCDDLYFKNDNLSSIEEDEKEEELSAGFGVRPEEQHVTEEWFHGVVLFGDIKISAPMKPLTTVV</sequence>
<dbReference type="EMBL" id="KN717393">
    <property type="protein sequence ID" value="KJH40305.1"/>
    <property type="molecule type" value="Genomic_DNA"/>
</dbReference>
<feature type="transmembrane region" description="Helical" evidence="1">
    <location>
        <begin position="12"/>
        <end position="37"/>
    </location>
</feature>
<name>A0A0D8X6Z1_DICVI</name>
<evidence type="ECO:0000313" key="2">
    <source>
        <dbReference type="EMBL" id="KJH40305.1"/>
    </source>
</evidence>
<proteinExistence type="predicted"/>
<reference evidence="3" key="2">
    <citation type="journal article" date="2016" name="Sci. Rep.">
        <title>Dictyocaulus viviparus genome, variome and transcriptome elucidate lungworm biology and support future intervention.</title>
        <authorList>
            <person name="McNulty S.N."/>
            <person name="Strube C."/>
            <person name="Rosa B.A."/>
            <person name="Martin J.C."/>
            <person name="Tyagi R."/>
            <person name="Choi Y.J."/>
            <person name="Wang Q."/>
            <person name="Hallsworth Pepin K."/>
            <person name="Zhang X."/>
            <person name="Ozersky P."/>
            <person name="Wilson R.K."/>
            <person name="Sternberg P.W."/>
            <person name="Gasser R.B."/>
            <person name="Mitreva M."/>
        </authorList>
    </citation>
    <scope>NUCLEOTIDE SEQUENCE [LARGE SCALE GENOMIC DNA]</scope>
    <source>
        <strain evidence="3">HannoverDv2000</strain>
    </source>
</reference>
<dbReference type="InterPro" id="IPR011993">
    <property type="entry name" value="PH-like_dom_sf"/>
</dbReference>
<evidence type="ECO:0000256" key="1">
    <source>
        <dbReference type="SAM" id="Phobius"/>
    </source>
</evidence>
<organism evidence="2 3">
    <name type="scientific">Dictyocaulus viviparus</name>
    <name type="common">Bovine lungworm</name>
    <dbReference type="NCBI Taxonomy" id="29172"/>
    <lineage>
        <taxon>Eukaryota</taxon>
        <taxon>Metazoa</taxon>
        <taxon>Ecdysozoa</taxon>
        <taxon>Nematoda</taxon>
        <taxon>Chromadorea</taxon>
        <taxon>Rhabditida</taxon>
        <taxon>Rhabditina</taxon>
        <taxon>Rhabditomorpha</taxon>
        <taxon>Strongyloidea</taxon>
        <taxon>Metastrongylidae</taxon>
        <taxon>Dictyocaulus</taxon>
    </lineage>
</organism>
<evidence type="ECO:0000313" key="3">
    <source>
        <dbReference type="Proteomes" id="UP000053766"/>
    </source>
</evidence>
<gene>
    <name evidence="2" type="ORF">DICVIV_13753</name>
</gene>
<dbReference type="Proteomes" id="UP000053766">
    <property type="component" value="Unassembled WGS sequence"/>
</dbReference>
<dbReference type="AlphaFoldDB" id="A0A0D8X6Z1"/>
<dbReference type="STRING" id="29172.A0A0D8X6Z1"/>
<feature type="non-terminal residue" evidence="2">
    <location>
        <position position="1"/>
    </location>
</feature>
<dbReference type="Gene3D" id="2.30.29.30">
    <property type="entry name" value="Pleckstrin-homology domain (PH domain)/Phosphotyrosine-binding domain (PTB)"/>
    <property type="match status" value="1"/>
</dbReference>
<accession>A0A0D8X6Z1</accession>
<reference evidence="2 3" key="1">
    <citation type="submission" date="2013-11" db="EMBL/GenBank/DDBJ databases">
        <title>Draft genome of the bovine lungworm Dictyocaulus viviparus.</title>
        <authorList>
            <person name="Mitreva M."/>
        </authorList>
    </citation>
    <scope>NUCLEOTIDE SEQUENCE [LARGE SCALE GENOMIC DNA]</scope>
    <source>
        <strain evidence="2 3">HannoverDv2000</strain>
    </source>
</reference>
<protein>
    <submittedName>
        <fullName evidence="2">Uncharacterized protein</fullName>
    </submittedName>
</protein>